<accession>A0A4Y9VT47</accession>
<proteinExistence type="predicted"/>
<evidence type="ECO:0000313" key="1">
    <source>
        <dbReference type="EMBL" id="TFW72562.1"/>
    </source>
</evidence>
<keyword evidence="2" id="KW-1185">Reference proteome</keyword>
<organism evidence="1 2">
    <name type="scientific">Methylotenera oryzisoli</name>
    <dbReference type="NCBI Taxonomy" id="2080758"/>
    <lineage>
        <taxon>Bacteria</taxon>
        <taxon>Pseudomonadati</taxon>
        <taxon>Pseudomonadota</taxon>
        <taxon>Betaproteobacteria</taxon>
        <taxon>Nitrosomonadales</taxon>
        <taxon>Methylophilaceae</taxon>
        <taxon>Methylotenera</taxon>
    </lineage>
</organism>
<comment type="caution">
    <text evidence="1">The sequence shown here is derived from an EMBL/GenBank/DDBJ whole genome shotgun (WGS) entry which is preliminary data.</text>
</comment>
<dbReference type="EMBL" id="PQVH01000005">
    <property type="protein sequence ID" value="TFW72562.1"/>
    <property type="molecule type" value="Genomic_DNA"/>
</dbReference>
<reference evidence="1 2" key="1">
    <citation type="submission" date="2018-02" db="EMBL/GenBank/DDBJ databases">
        <title>A novel lanthanide dependent methylotroph, Methylotenera sp. La3113.</title>
        <authorList>
            <person name="Lv H."/>
            <person name="Tani A."/>
        </authorList>
    </citation>
    <scope>NUCLEOTIDE SEQUENCE [LARGE SCALE GENOMIC DNA]</scope>
    <source>
        <strain evidence="1 2">La3113</strain>
    </source>
</reference>
<sequence length="105" mass="11958">MLYKLLSIKSIARLISIIGILTALAAITQLNMDLYENKVIEKAQLSATQPDKDSNRDLSDTIVDIIPRSTYMYSTYIMLHHDYASYQEPTLLLYLRPPLQSHSLA</sequence>
<dbReference type="AlphaFoldDB" id="A0A4Y9VT47"/>
<dbReference type="Proteomes" id="UP000297706">
    <property type="component" value="Unassembled WGS sequence"/>
</dbReference>
<name>A0A4Y9VT47_9PROT</name>
<gene>
    <name evidence="1" type="ORF">C3Y98_02850</name>
</gene>
<evidence type="ECO:0000313" key="2">
    <source>
        <dbReference type="Proteomes" id="UP000297706"/>
    </source>
</evidence>
<protein>
    <submittedName>
        <fullName evidence="1">Uncharacterized protein</fullName>
    </submittedName>
</protein>